<name>A0A6C0M1X3_9ZZZZ</name>
<dbReference type="EMBL" id="MN740609">
    <property type="protein sequence ID" value="QHU35512.1"/>
    <property type="molecule type" value="Genomic_DNA"/>
</dbReference>
<protein>
    <submittedName>
        <fullName evidence="1">Uncharacterized protein</fullName>
    </submittedName>
</protein>
<sequence length="127" mass="14427">MSLYETPYDKARAWMHAFEECSERVMKIIEGLSMDATSLVATVRAIRDEIHAPNEKAESEELRRVSICMRGLSCMLTADHRLLPEFWCPHGCSVERLAEFLDKCSAEIDLHLQSFVVNGTLDLPPNT</sequence>
<reference evidence="1" key="1">
    <citation type="journal article" date="2020" name="Nature">
        <title>Giant virus diversity and host interactions through global metagenomics.</title>
        <authorList>
            <person name="Schulz F."/>
            <person name="Roux S."/>
            <person name="Paez-Espino D."/>
            <person name="Jungbluth S."/>
            <person name="Walsh D.A."/>
            <person name="Denef V.J."/>
            <person name="McMahon K.D."/>
            <person name="Konstantinidis K.T."/>
            <person name="Eloe-Fadrosh E.A."/>
            <person name="Kyrpides N.C."/>
            <person name="Woyke T."/>
        </authorList>
    </citation>
    <scope>NUCLEOTIDE SEQUENCE</scope>
    <source>
        <strain evidence="1">GVMAG-S-1029409-49</strain>
    </source>
</reference>
<evidence type="ECO:0000313" key="1">
    <source>
        <dbReference type="EMBL" id="QHU35512.1"/>
    </source>
</evidence>
<dbReference type="AlphaFoldDB" id="A0A6C0M1X3"/>
<organism evidence="1">
    <name type="scientific">viral metagenome</name>
    <dbReference type="NCBI Taxonomy" id="1070528"/>
    <lineage>
        <taxon>unclassified sequences</taxon>
        <taxon>metagenomes</taxon>
        <taxon>organismal metagenomes</taxon>
    </lineage>
</organism>
<proteinExistence type="predicted"/>
<accession>A0A6C0M1X3</accession>